<dbReference type="OrthoDB" id="3247418at2759"/>
<evidence type="ECO:0000313" key="1">
    <source>
        <dbReference type="EMBL" id="MBW0488103.1"/>
    </source>
</evidence>
<sequence>MKKRYCTVNSHVEDIIIEYRINNVKSLGHIDNIVSLVGGYRNIWWLIIKPFKKLENNEIEKDPFHPFPDLNCSILLDQTEDTIIINSQSVLGHAATLNNPPETFGIDQAELCLVSLHS</sequence>
<dbReference type="Proteomes" id="UP000765509">
    <property type="component" value="Unassembled WGS sequence"/>
</dbReference>
<keyword evidence="2" id="KW-1185">Reference proteome</keyword>
<comment type="caution">
    <text evidence="1">The sequence shown here is derived from an EMBL/GenBank/DDBJ whole genome shotgun (WGS) entry which is preliminary data.</text>
</comment>
<accession>A0A9Q3CQB0</accession>
<evidence type="ECO:0000313" key="2">
    <source>
        <dbReference type="Proteomes" id="UP000765509"/>
    </source>
</evidence>
<gene>
    <name evidence="1" type="ORF">O181_027818</name>
</gene>
<organism evidence="1 2">
    <name type="scientific">Austropuccinia psidii MF-1</name>
    <dbReference type="NCBI Taxonomy" id="1389203"/>
    <lineage>
        <taxon>Eukaryota</taxon>
        <taxon>Fungi</taxon>
        <taxon>Dikarya</taxon>
        <taxon>Basidiomycota</taxon>
        <taxon>Pucciniomycotina</taxon>
        <taxon>Pucciniomycetes</taxon>
        <taxon>Pucciniales</taxon>
        <taxon>Sphaerophragmiaceae</taxon>
        <taxon>Austropuccinia</taxon>
    </lineage>
</organism>
<name>A0A9Q3CQB0_9BASI</name>
<protein>
    <submittedName>
        <fullName evidence="1">Uncharacterized protein</fullName>
    </submittedName>
</protein>
<proteinExistence type="predicted"/>
<reference evidence="1" key="1">
    <citation type="submission" date="2021-03" db="EMBL/GenBank/DDBJ databases">
        <title>Draft genome sequence of rust myrtle Austropuccinia psidii MF-1, a brazilian biotype.</title>
        <authorList>
            <person name="Quecine M.C."/>
            <person name="Pachon D.M.R."/>
            <person name="Bonatelli M.L."/>
            <person name="Correr F.H."/>
            <person name="Franceschini L.M."/>
            <person name="Leite T.F."/>
            <person name="Margarido G.R.A."/>
            <person name="Almeida C.A."/>
            <person name="Ferrarezi J.A."/>
            <person name="Labate C.A."/>
        </authorList>
    </citation>
    <scope>NUCLEOTIDE SEQUENCE</scope>
    <source>
        <strain evidence="1">MF-1</strain>
    </source>
</reference>
<dbReference type="AlphaFoldDB" id="A0A9Q3CQB0"/>
<dbReference type="EMBL" id="AVOT02009438">
    <property type="protein sequence ID" value="MBW0488103.1"/>
    <property type="molecule type" value="Genomic_DNA"/>
</dbReference>